<dbReference type="RefSeq" id="WP_238750787.1">
    <property type="nucleotide sequence ID" value="NZ_CAKLPZ010000002.1"/>
</dbReference>
<name>A0ABN8F1X7_9BACT</name>
<keyword evidence="3" id="KW-1185">Reference proteome</keyword>
<comment type="caution">
    <text evidence="2">The sequence shown here is derived from an EMBL/GenBank/DDBJ whole genome shotgun (WGS) entry which is preliminary data.</text>
</comment>
<dbReference type="InterPro" id="IPR019853">
    <property type="entry name" value="GldB-like"/>
</dbReference>
<sequence length="361" mass="40412">MMKVIPLTCLALLILLCTGCTDDGPAPPDVSAIPVDLTLLRFDRALATLDTSDLPAALARLDDQYGSFTDAFFTHLVPARRRDFSAAEGQRVLRAYLDYPLTRFVDSLVEGRFPPSPLERAGEREAGGGAQVQKVADELATALRYYRYYFPRAPVPDTLVTYATHFELAAFLYGDGQLALGLDFFLGPDFDYTQVDPNEPIFSDYLAQSYTPAHAPGKLLRVLLEDRFPPPRTGRMIDYLLYEGKKLYVLEQLLPGTPRHVVYEVSEAEMGWLEDNETPIYAYLQREDELYSTDVSKIRKYTGPAPYSAGMPQESPGGAVNYLGRQIVASFLAQNPEVTLPELMAMTDGQEILRRARYKPR</sequence>
<reference evidence="2" key="1">
    <citation type="submission" date="2021-12" db="EMBL/GenBank/DDBJ databases">
        <authorList>
            <person name="Rodrigo-Torres L."/>
            <person name="Arahal R. D."/>
            <person name="Lucena T."/>
        </authorList>
    </citation>
    <scope>NUCLEOTIDE SEQUENCE</scope>
    <source>
        <strain evidence="2">CECT 8419</strain>
    </source>
</reference>
<dbReference type="Pfam" id="PF25594">
    <property type="entry name" value="GldB_lipo"/>
    <property type="match status" value="1"/>
</dbReference>
<evidence type="ECO:0000256" key="1">
    <source>
        <dbReference type="SAM" id="SignalP"/>
    </source>
</evidence>
<feature type="chain" id="PRO_5045940760" description="DUF2268 domain-containing protein" evidence="1">
    <location>
        <begin position="23"/>
        <end position="361"/>
    </location>
</feature>
<protein>
    <recommendedName>
        <fullName evidence="4">DUF2268 domain-containing protein</fullName>
    </recommendedName>
</protein>
<evidence type="ECO:0000313" key="2">
    <source>
        <dbReference type="EMBL" id="CAH1000772.1"/>
    </source>
</evidence>
<proteinExistence type="predicted"/>
<accession>A0ABN8F1X7</accession>
<evidence type="ECO:0008006" key="4">
    <source>
        <dbReference type="Google" id="ProtNLM"/>
    </source>
</evidence>
<keyword evidence="1" id="KW-0732">Signal</keyword>
<dbReference type="Proteomes" id="UP000837803">
    <property type="component" value="Unassembled WGS sequence"/>
</dbReference>
<gene>
    <name evidence="2" type="ORF">LEM8419_01877</name>
</gene>
<feature type="signal peptide" evidence="1">
    <location>
        <begin position="1"/>
        <end position="22"/>
    </location>
</feature>
<dbReference type="EMBL" id="CAKLPZ010000002">
    <property type="protein sequence ID" value="CAH1000772.1"/>
    <property type="molecule type" value="Genomic_DNA"/>
</dbReference>
<evidence type="ECO:0000313" key="3">
    <source>
        <dbReference type="Proteomes" id="UP000837803"/>
    </source>
</evidence>
<organism evidence="2 3">
    <name type="scientific">Neolewinella maritima</name>
    <dbReference type="NCBI Taxonomy" id="1383882"/>
    <lineage>
        <taxon>Bacteria</taxon>
        <taxon>Pseudomonadati</taxon>
        <taxon>Bacteroidota</taxon>
        <taxon>Saprospiria</taxon>
        <taxon>Saprospirales</taxon>
        <taxon>Lewinellaceae</taxon>
        <taxon>Neolewinella</taxon>
    </lineage>
</organism>